<reference evidence="1 2" key="1">
    <citation type="submission" date="2020-08" db="EMBL/GenBank/DDBJ databases">
        <title>Genome public.</title>
        <authorList>
            <person name="Liu C."/>
            <person name="Sun Q."/>
        </authorList>
    </citation>
    <scope>NUCLEOTIDE SEQUENCE [LARGE SCALE GENOMIC DNA]</scope>
    <source>
        <strain evidence="1 2">New-7</strain>
    </source>
</reference>
<sequence length="63" mass="7403">MSQPIFPKHGPCATPIAQDNQFLHEQTFALQQETARLDREIRKIMQRNEELEKRRKTNAVAIK</sequence>
<proteinExistence type="predicted"/>
<accession>A0ABR7CM60</accession>
<keyword evidence="2" id="KW-1185">Reference proteome</keyword>
<evidence type="ECO:0000313" key="1">
    <source>
        <dbReference type="EMBL" id="MBC5616751.1"/>
    </source>
</evidence>
<comment type="caution">
    <text evidence="1">The sequence shown here is derived from an EMBL/GenBank/DDBJ whole genome shotgun (WGS) entry which is preliminary data.</text>
</comment>
<dbReference type="Proteomes" id="UP000636891">
    <property type="component" value="Unassembled WGS sequence"/>
</dbReference>
<protein>
    <submittedName>
        <fullName evidence="1">Uncharacterized protein</fullName>
    </submittedName>
</protein>
<dbReference type="EMBL" id="JACOOK010000003">
    <property type="protein sequence ID" value="MBC5616751.1"/>
    <property type="molecule type" value="Genomic_DNA"/>
</dbReference>
<dbReference type="RefSeq" id="WP_101572511.1">
    <property type="nucleotide sequence ID" value="NZ_JACOOK010000003.1"/>
</dbReference>
<gene>
    <name evidence="1" type="ORF">H8S08_06925</name>
</gene>
<name>A0ABR7CM60_9BACT</name>
<evidence type="ECO:0000313" key="2">
    <source>
        <dbReference type="Proteomes" id="UP000636891"/>
    </source>
</evidence>
<organism evidence="1 2">
    <name type="scientific">Alistipes hominis</name>
    <dbReference type="NCBI Taxonomy" id="2763015"/>
    <lineage>
        <taxon>Bacteria</taxon>
        <taxon>Pseudomonadati</taxon>
        <taxon>Bacteroidota</taxon>
        <taxon>Bacteroidia</taxon>
        <taxon>Bacteroidales</taxon>
        <taxon>Rikenellaceae</taxon>
        <taxon>Alistipes</taxon>
    </lineage>
</organism>